<evidence type="ECO:0000259" key="5">
    <source>
        <dbReference type="PROSITE" id="PS50200"/>
    </source>
</evidence>
<evidence type="ECO:0000313" key="8">
    <source>
        <dbReference type="Proteomes" id="UP000694701"/>
    </source>
</evidence>
<dbReference type="CDD" id="cd17209">
    <property type="entry name" value="RA_RalGDS"/>
    <property type="match status" value="1"/>
</dbReference>
<evidence type="ECO:0000256" key="1">
    <source>
        <dbReference type="ARBA" id="ARBA00022658"/>
    </source>
</evidence>
<dbReference type="FunFam" id="1.10.840.10:FF:000005">
    <property type="entry name" value="Ral guanine nucleotide dissociation stimulator isoform 1"/>
    <property type="match status" value="1"/>
</dbReference>
<dbReference type="Proteomes" id="UP000694701">
    <property type="component" value="Unplaced"/>
</dbReference>
<accession>A0A8C2KVL3</accession>
<dbReference type="CDD" id="cd00155">
    <property type="entry name" value="RasGEF"/>
    <property type="match status" value="1"/>
</dbReference>
<dbReference type="InterPro" id="IPR019804">
    <property type="entry name" value="Ras_G-nucl-exch_fac_CS"/>
</dbReference>
<keyword evidence="1 2" id="KW-0344">Guanine-nucleotide releasing factor</keyword>
<dbReference type="PROSITE" id="PS00720">
    <property type="entry name" value="RASGEF"/>
    <property type="match status" value="1"/>
</dbReference>
<dbReference type="InterPro" id="IPR000159">
    <property type="entry name" value="RA_dom"/>
</dbReference>
<dbReference type="PANTHER" id="PTHR23113">
    <property type="entry name" value="GUANINE NUCLEOTIDE EXCHANGE FACTOR"/>
    <property type="match status" value="1"/>
</dbReference>
<name>A0A8C2KVL3_CYPCA</name>
<proteinExistence type="predicted"/>
<dbReference type="SMART" id="SM00147">
    <property type="entry name" value="RasGEF"/>
    <property type="match status" value="1"/>
</dbReference>
<dbReference type="FunFam" id="3.10.20.90:FF:000042">
    <property type="entry name" value="Ral guanine nucleotide dissociation stimulator isoform 1"/>
    <property type="match status" value="1"/>
</dbReference>
<dbReference type="Ensembl" id="ENSCCRT00020123544.1">
    <property type="protein sequence ID" value="ENSCCRP00020113205.1"/>
    <property type="gene ID" value="ENSCCRG00020051278.1"/>
</dbReference>
<protein>
    <recommendedName>
        <fullName evidence="9">Ral guanine nucleotide dissociation stimulator</fullName>
    </recommendedName>
</protein>
<dbReference type="InterPro" id="IPR023578">
    <property type="entry name" value="Ras_GEF_dom_sf"/>
</dbReference>
<dbReference type="SMART" id="SM00314">
    <property type="entry name" value="RA"/>
    <property type="match status" value="1"/>
</dbReference>
<evidence type="ECO:0008006" key="9">
    <source>
        <dbReference type="Google" id="ProtNLM"/>
    </source>
</evidence>
<dbReference type="GO" id="GO:0005886">
    <property type="term" value="C:plasma membrane"/>
    <property type="evidence" value="ECO:0007669"/>
    <property type="project" value="TreeGrafter"/>
</dbReference>
<dbReference type="GO" id="GO:0007265">
    <property type="term" value="P:Ras protein signal transduction"/>
    <property type="evidence" value="ECO:0007669"/>
    <property type="project" value="TreeGrafter"/>
</dbReference>
<feature type="domain" description="Ras-GEF" evidence="4">
    <location>
        <begin position="289"/>
        <end position="554"/>
    </location>
</feature>
<evidence type="ECO:0000256" key="3">
    <source>
        <dbReference type="SAM" id="MobiDB-lite"/>
    </source>
</evidence>
<feature type="domain" description="N-terminal Ras-GEF" evidence="6">
    <location>
        <begin position="116"/>
        <end position="246"/>
    </location>
</feature>
<dbReference type="GO" id="GO:0005085">
    <property type="term" value="F:guanyl-nucleotide exchange factor activity"/>
    <property type="evidence" value="ECO:0007669"/>
    <property type="project" value="UniProtKB-KW"/>
</dbReference>
<dbReference type="InterPro" id="IPR029071">
    <property type="entry name" value="Ubiquitin-like_domsf"/>
</dbReference>
<dbReference type="SUPFAM" id="SSF54236">
    <property type="entry name" value="Ubiquitin-like"/>
    <property type="match status" value="1"/>
</dbReference>
<feature type="compositionally biased region" description="Polar residues" evidence="3">
    <location>
        <begin position="620"/>
        <end position="633"/>
    </location>
</feature>
<dbReference type="SUPFAM" id="SSF48366">
    <property type="entry name" value="Ras GEF"/>
    <property type="match status" value="1"/>
</dbReference>
<evidence type="ECO:0000256" key="2">
    <source>
        <dbReference type="PROSITE-ProRule" id="PRU00168"/>
    </source>
</evidence>
<dbReference type="AlphaFoldDB" id="A0A8C2KVL3"/>
<dbReference type="InterPro" id="IPR000651">
    <property type="entry name" value="Ras-like_Gua-exchang_fac_N"/>
</dbReference>
<dbReference type="Pfam" id="PF00788">
    <property type="entry name" value="RA"/>
    <property type="match status" value="1"/>
</dbReference>
<dbReference type="InterPro" id="IPR015758">
    <property type="entry name" value="RalGDS_RA"/>
</dbReference>
<sequence>MVYITGIQSDALGVKPTSLDELFESSTWKIKNIWDGVKLEIAAGDGCPVVLNSFTHLDPDLPVLESSVQEIGEEVEDGAVYTITLRKVQLHQTASKGQRWLGVETDSALSLYETCKGRTIKAGTLEKLVEYMVSAFKGKDYTYVTIFLCTYRAFATTKQVLDLLLNRYAKLHDQPVSGKPKLSPEDYIELKNTVSSILGAWLDQYSEDFWSPPDHECLQSLISYLQLNFSGSDLERRAHNLLEHFQHRQQTEVELEVVFQTNCMMTFLFFAEESSLDDEFSPSHFTSFSPALVAEQLTVMDAELFKRVVPYHCLGGIWSQRDKKGKEHLAPTIRATVAQFNSVTNCVIATCLDNRSLRPFQRAKRIEHWIEVARKCRILKSFSSLKAILSALQSNAIHRLRRTWDDVSRESYRTFQELSEIFSDDNNYSLSRELLIKEGTSKSAIVEINHKGTQRRHQQQRDMGVVQGTIPYLGTFLTDLVMLDTAMKDHLEVGLINFEKRRKEFEVIAQIKLLQLTCNYYNFTKNQRFIEWFKRVERLTETESYSMSCDIEPPTESVCKKNGGIIKRMSEESGYSSAGTSQSKFFEQPRLSQFKDGFKDGADSLSLTSAGSSGSDAEETSLSLLNSPESGSQRVRPYSLNIFIYFCIFQLWESSTPSSLEASGSGLGLESGCSSSTSSSSSSVSASSGKTFHFHKRSVSGVSDYSSLSLPLYNQQINDCCIIRVSLDEDNGNMYKSILVTSQDKTPGVIRKAMAKHNLDDDKSEDYELLQRVSKHKELKIPDNGNVFYAMNSSANYDFLLRKRGAPKTCRSKSSPSLTLPRMKQKGFKISKGFF</sequence>
<dbReference type="Gene3D" id="1.20.870.10">
    <property type="entry name" value="Son of sevenless (SoS) protein Chain: S domain 1"/>
    <property type="match status" value="1"/>
</dbReference>
<dbReference type="SMART" id="SM00229">
    <property type="entry name" value="RasGEFN"/>
    <property type="match status" value="1"/>
</dbReference>
<dbReference type="InterPro" id="IPR008937">
    <property type="entry name" value="Ras-like_GEF"/>
</dbReference>
<reference evidence="7" key="1">
    <citation type="submission" date="2025-08" db="UniProtKB">
        <authorList>
            <consortium name="Ensembl"/>
        </authorList>
    </citation>
    <scope>IDENTIFICATION</scope>
</reference>
<dbReference type="PROSITE" id="PS50200">
    <property type="entry name" value="RA"/>
    <property type="match status" value="1"/>
</dbReference>
<dbReference type="InterPro" id="IPR036964">
    <property type="entry name" value="RASGEF_cat_dom_sf"/>
</dbReference>
<feature type="region of interest" description="Disordered" evidence="3">
    <location>
        <begin position="607"/>
        <end position="633"/>
    </location>
</feature>
<dbReference type="Pfam" id="PF00618">
    <property type="entry name" value="RasGEF_N"/>
    <property type="match status" value="1"/>
</dbReference>
<dbReference type="PANTHER" id="PTHR23113:SF35">
    <property type="entry name" value="RAL GUANINE NUCLEOTIDE DISSOCIATION STIMULATOR"/>
    <property type="match status" value="1"/>
</dbReference>
<dbReference type="PROSITE" id="PS50212">
    <property type="entry name" value="RASGEF_NTER"/>
    <property type="match status" value="1"/>
</dbReference>
<evidence type="ECO:0000259" key="4">
    <source>
        <dbReference type="PROSITE" id="PS50009"/>
    </source>
</evidence>
<evidence type="ECO:0000259" key="6">
    <source>
        <dbReference type="PROSITE" id="PS50212"/>
    </source>
</evidence>
<dbReference type="PROSITE" id="PS50009">
    <property type="entry name" value="RASGEF_CAT"/>
    <property type="match status" value="1"/>
</dbReference>
<dbReference type="InterPro" id="IPR001895">
    <property type="entry name" value="RASGEF_cat_dom"/>
</dbReference>
<dbReference type="Gene3D" id="1.10.840.10">
    <property type="entry name" value="Ras guanine-nucleotide exchange factors catalytic domain"/>
    <property type="match status" value="1"/>
</dbReference>
<dbReference type="Pfam" id="PF00617">
    <property type="entry name" value="RasGEF"/>
    <property type="match status" value="1"/>
</dbReference>
<dbReference type="CDD" id="cd06224">
    <property type="entry name" value="REM"/>
    <property type="match status" value="1"/>
</dbReference>
<feature type="domain" description="Ras-associating" evidence="5">
    <location>
        <begin position="719"/>
        <end position="806"/>
    </location>
</feature>
<evidence type="ECO:0000313" key="7">
    <source>
        <dbReference type="Ensembl" id="ENSCCRP00020113205.1"/>
    </source>
</evidence>
<dbReference type="Gene3D" id="3.10.20.90">
    <property type="entry name" value="Phosphatidylinositol 3-kinase Catalytic Subunit, Chain A, domain 1"/>
    <property type="match status" value="1"/>
</dbReference>
<organism evidence="7 8">
    <name type="scientific">Cyprinus carpio</name>
    <name type="common">Common carp</name>
    <dbReference type="NCBI Taxonomy" id="7962"/>
    <lineage>
        <taxon>Eukaryota</taxon>
        <taxon>Metazoa</taxon>
        <taxon>Chordata</taxon>
        <taxon>Craniata</taxon>
        <taxon>Vertebrata</taxon>
        <taxon>Euteleostomi</taxon>
        <taxon>Actinopterygii</taxon>
        <taxon>Neopterygii</taxon>
        <taxon>Teleostei</taxon>
        <taxon>Ostariophysi</taxon>
        <taxon>Cypriniformes</taxon>
        <taxon>Cyprinidae</taxon>
        <taxon>Cyprininae</taxon>
        <taxon>Cyprinus</taxon>
    </lineage>
</organism>